<organism evidence="5 6">
    <name type="scientific">Atribacter laminatus</name>
    <dbReference type="NCBI Taxonomy" id="2847778"/>
    <lineage>
        <taxon>Bacteria</taxon>
        <taxon>Pseudomonadati</taxon>
        <taxon>Atribacterota</taxon>
        <taxon>Atribacteria</taxon>
        <taxon>Atribacterales</taxon>
        <taxon>Atribacteraceae</taxon>
        <taxon>Atribacter</taxon>
    </lineage>
</organism>
<evidence type="ECO:0000259" key="4">
    <source>
        <dbReference type="SMART" id="SM00895"/>
    </source>
</evidence>
<feature type="domain" description="GntR C-terminal" evidence="4">
    <location>
        <begin position="31"/>
        <end position="155"/>
    </location>
</feature>
<accession>A0A7T1F1L8</accession>
<reference evidence="5 6" key="1">
    <citation type="journal article" date="2021" name="Nat. Commun.">
        <title>Isolation of a member of the candidate phylum Atribacteria reveals a unique cell membrane structure.</title>
        <authorList>
            <person name="Taiki K."/>
            <person name="Nobu M.K."/>
            <person name="Kusada H."/>
            <person name="Meng X.-Y."/>
            <person name="Hosoki N."/>
            <person name="Uematsu K."/>
            <person name="Yoshioka H."/>
            <person name="Kamagata Y."/>
            <person name="Tamaki H."/>
        </authorList>
    </citation>
    <scope>NUCLEOTIDE SEQUENCE [LARGE SCALE GENOMIC DNA]</scope>
    <source>
        <strain evidence="5 6">RT761</strain>
    </source>
</reference>
<keyword evidence="3" id="KW-0804">Transcription</keyword>
<evidence type="ECO:0000313" key="6">
    <source>
        <dbReference type="Proteomes" id="UP000594463"/>
    </source>
</evidence>
<dbReference type="SMART" id="SM00895">
    <property type="entry name" value="FCD"/>
    <property type="match status" value="1"/>
</dbReference>
<evidence type="ECO:0000256" key="3">
    <source>
        <dbReference type="ARBA" id="ARBA00023163"/>
    </source>
</evidence>
<gene>
    <name evidence="5" type="primary">lutR</name>
    <name evidence="5" type="ORF">RT761_00011</name>
</gene>
<dbReference type="InterPro" id="IPR011711">
    <property type="entry name" value="GntR_C"/>
</dbReference>
<dbReference type="AlphaFoldDB" id="A0A7T1F1L8"/>
<evidence type="ECO:0000313" key="5">
    <source>
        <dbReference type="EMBL" id="QPM66827.1"/>
    </source>
</evidence>
<dbReference type="PANTHER" id="PTHR43537:SF5">
    <property type="entry name" value="UXU OPERON TRANSCRIPTIONAL REGULATOR"/>
    <property type="match status" value="1"/>
</dbReference>
<dbReference type="KEGG" id="alam:RT761_00011"/>
<dbReference type="Gene3D" id="1.20.120.530">
    <property type="entry name" value="GntR ligand-binding domain-like"/>
    <property type="match status" value="1"/>
</dbReference>
<keyword evidence="1" id="KW-0805">Transcription regulation</keyword>
<sequence length="174" mass="20445">MLQVIKQVHFWTCLIKNISMEDLSSPEILFQLTEIRKIFESQVVSLSAVRRTDEDLESLNDILTKEKCAVKNLDIDACGQLDVMFHIALARASKNVIAEKFINSLFNLLLHLIKMTRKIPEYLRDSIYFHENLYNSVLAKDSKMAKKYMEEHLNLQEKALYELYEMNLKEEKEN</sequence>
<evidence type="ECO:0000256" key="2">
    <source>
        <dbReference type="ARBA" id="ARBA00023125"/>
    </source>
</evidence>
<dbReference type="InterPro" id="IPR008920">
    <property type="entry name" value="TF_FadR/GntR_C"/>
</dbReference>
<dbReference type="Pfam" id="PF07729">
    <property type="entry name" value="FCD"/>
    <property type="match status" value="1"/>
</dbReference>
<dbReference type="PANTHER" id="PTHR43537">
    <property type="entry name" value="TRANSCRIPTIONAL REGULATOR, GNTR FAMILY"/>
    <property type="match status" value="1"/>
</dbReference>
<protein>
    <submittedName>
        <fullName evidence="5">HTH-type transcriptional regulator LutR</fullName>
    </submittedName>
</protein>
<proteinExistence type="predicted"/>
<dbReference type="SUPFAM" id="SSF48008">
    <property type="entry name" value="GntR ligand-binding domain-like"/>
    <property type="match status" value="1"/>
</dbReference>
<keyword evidence="2" id="KW-0238">DNA-binding</keyword>
<dbReference type="Proteomes" id="UP000594463">
    <property type="component" value="Chromosome"/>
</dbReference>
<keyword evidence="6" id="KW-1185">Reference proteome</keyword>
<dbReference type="EMBL" id="CP065383">
    <property type="protein sequence ID" value="QPM66827.1"/>
    <property type="molecule type" value="Genomic_DNA"/>
</dbReference>
<name>A0A7T1F1L8_ATRLM</name>
<evidence type="ECO:0000256" key="1">
    <source>
        <dbReference type="ARBA" id="ARBA00023015"/>
    </source>
</evidence>
<dbReference type="GO" id="GO:0003677">
    <property type="term" value="F:DNA binding"/>
    <property type="evidence" value="ECO:0007669"/>
    <property type="project" value="UniProtKB-KW"/>
</dbReference>
<dbReference type="RefSeq" id="WP_218112059.1">
    <property type="nucleotide sequence ID" value="NZ_CP065383.1"/>
</dbReference>